<comment type="caution">
    <text evidence="4">The sequence shown here is derived from an EMBL/GenBank/DDBJ whole genome shotgun (WGS) entry which is preliminary data.</text>
</comment>
<protein>
    <submittedName>
        <fullName evidence="4">Outer membrane beta-barrel protein</fullName>
    </submittedName>
</protein>
<dbReference type="Pfam" id="PF13505">
    <property type="entry name" value="OMP_b-brl"/>
    <property type="match status" value="1"/>
</dbReference>
<dbReference type="SUPFAM" id="SSF56925">
    <property type="entry name" value="OMPA-like"/>
    <property type="match status" value="1"/>
</dbReference>
<keyword evidence="1 2" id="KW-0732">Signal</keyword>
<feature type="signal peptide" evidence="2">
    <location>
        <begin position="1"/>
        <end position="28"/>
    </location>
</feature>
<dbReference type="InterPro" id="IPR011250">
    <property type="entry name" value="OMP/PagP_B-barrel"/>
</dbReference>
<dbReference type="Proteomes" id="UP001597467">
    <property type="component" value="Unassembled WGS sequence"/>
</dbReference>
<evidence type="ECO:0000313" key="4">
    <source>
        <dbReference type="EMBL" id="MFD2543312.1"/>
    </source>
</evidence>
<keyword evidence="5" id="KW-1185">Reference proteome</keyword>
<name>A0ABW5K6S0_9FLAO</name>
<evidence type="ECO:0000313" key="5">
    <source>
        <dbReference type="Proteomes" id="UP001597467"/>
    </source>
</evidence>
<reference evidence="5" key="1">
    <citation type="journal article" date="2019" name="Int. J. Syst. Evol. Microbiol.">
        <title>The Global Catalogue of Microorganisms (GCM) 10K type strain sequencing project: providing services to taxonomists for standard genome sequencing and annotation.</title>
        <authorList>
            <consortium name="The Broad Institute Genomics Platform"/>
            <consortium name="The Broad Institute Genome Sequencing Center for Infectious Disease"/>
            <person name="Wu L."/>
            <person name="Ma J."/>
        </authorList>
    </citation>
    <scope>NUCLEOTIDE SEQUENCE [LARGE SCALE GENOMIC DNA]</scope>
    <source>
        <strain evidence="5">KCTC 42808</strain>
    </source>
</reference>
<gene>
    <name evidence="4" type="ORF">ACFSSB_13345</name>
</gene>
<dbReference type="EMBL" id="JBHULM010000011">
    <property type="protein sequence ID" value="MFD2543312.1"/>
    <property type="molecule type" value="Genomic_DNA"/>
</dbReference>
<organism evidence="4 5">
    <name type="scientific">Lacinutrix gracilariae</name>
    <dbReference type="NCBI Taxonomy" id="1747198"/>
    <lineage>
        <taxon>Bacteria</taxon>
        <taxon>Pseudomonadati</taxon>
        <taxon>Bacteroidota</taxon>
        <taxon>Flavobacteriia</taxon>
        <taxon>Flavobacteriales</taxon>
        <taxon>Flavobacteriaceae</taxon>
        <taxon>Lacinutrix</taxon>
    </lineage>
</organism>
<evidence type="ECO:0000256" key="1">
    <source>
        <dbReference type="ARBA" id="ARBA00022729"/>
    </source>
</evidence>
<sequence>MIMRIQKIKYSFCFLALMFMSVSGFSQTETSTWKAQFAVGINSPSQSAFVTNFEAKPVNFPTVHIGLQRMLNRNFGAKLDYGYNRISNATNSDSPEFKINYSRINIQAVYDLGSIIRVPNSYAIMAHAGPGYTFVKPLGVYTDNNTSFLNAMAGLEFHYGISQGLSVFLDTSYIYAFSSDYDTTFDGFGTFNGNLLTATIGVSISLSGCYYCQ</sequence>
<evidence type="ECO:0000259" key="3">
    <source>
        <dbReference type="Pfam" id="PF13505"/>
    </source>
</evidence>
<evidence type="ECO:0000256" key="2">
    <source>
        <dbReference type="SAM" id="SignalP"/>
    </source>
</evidence>
<dbReference type="InterPro" id="IPR027385">
    <property type="entry name" value="Beta-barrel_OMP"/>
</dbReference>
<feature type="domain" description="Outer membrane protein beta-barrel" evidence="3">
    <location>
        <begin position="13"/>
        <end position="187"/>
    </location>
</feature>
<feature type="chain" id="PRO_5046715743" evidence="2">
    <location>
        <begin position="29"/>
        <end position="213"/>
    </location>
</feature>
<dbReference type="Gene3D" id="2.40.160.20">
    <property type="match status" value="1"/>
</dbReference>
<accession>A0ABW5K6S0</accession>
<proteinExistence type="predicted"/>